<dbReference type="AlphaFoldDB" id="A0A4Y7RSN8"/>
<reference evidence="1 2" key="1">
    <citation type="journal article" date="2018" name="Environ. Microbiol.">
        <title>Novel energy conservation strategies and behaviour of Pelotomaculum schinkii driving syntrophic propionate catabolism.</title>
        <authorList>
            <person name="Hidalgo-Ahumada C.A.P."/>
            <person name="Nobu M.K."/>
            <person name="Narihiro T."/>
            <person name="Tamaki H."/>
            <person name="Liu W.T."/>
            <person name="Kamagata Y."/>
            <person name="Stams A.J.M."/>
            <person name="Imachi H."/>
            <person name="Sousa D.Z."/>
        </authorList>
    </citation>
    <scope>NUCLEOTIDE SEQUENCE [LARGE SCALE GENOMIC DNA]</scope>
    <source>
        <strain evidence="1 2">MGP</strain>
    </source>
</reference>
<dbReference type="EMBL" id="QFFZ01000009">
    <property type="protein sequence ID" value="TEB12018.1"/>
    <property type="molecule type" value="Genomic_DNA"/>
</dbReference>
<protein>
    <submittedName>
        <fullName evidence="1">Uncharacterized protein</fullName>
    </submittedName>
</protein>
<proteinExistence type="predicted"/>
<sequence>MAEYLVIKVEQLNKKEDDFEEREVFYFEHYAVLNEDLFRETEPKSAVISAASGHKFDVVPGIYKLVFLEEEHDRNTLVSAEFLKKVDLWQE</sequence>
<dbReference type="Proteomes" id="UP000297597">
    <property type="component" value="Unassembled WGS sequence"/>
</dbReference>
<accession>A0A4Y7RSN8</accession>
<keyword evidence="2" id="KW-1185">Reference proteome</keyword>
<evidence type="ECO:0000313" key="1">
    <source>
        <dbReference type="EMBL" id="TEB12018.1"/>
    </source>
</evidence>
<evidence type="ECO:0000313" key="2">
    <source>
        <dbReference type="Proteomes" id="UP000297597"/>
    </source>
</evidence>
<organism evidence="1 2">
    <name type="scientific">Pelotomaculum propionicicum</name>
    <dbReference type="NCBI Taxonomy" id="258475"/>
    <lineage>
        <taxon>Bacteria</taxon>
        <taxon>Bacillati</taxon>
        <taxon>Bacillota</taxon>
        <taxon>Clostridia</taxon>
        <taxon>Eubacteriales</taxon>
        <taxon>Desulfotomaculaceae</taxon>
        <taxon>Pelotomaculum</taxon>
    </lineage>
</organism>
<gene>
    <name evidence="1" type="ORF">Pmgp_01174</name>
</gene>
<dbReference type="RefSeq" id="WP_134213054.1">
    <property type="nucleotide sequence ID" value="NZ_QFFZ01000009.1"/>
</dbReference>
<comment type="caution">
    <text evidence="1">The sequence shown here is derived from an EMBL/GenBank/DDBJ whole genome shotgun (WGS) entry which is preliminary data.</text>
</comment>
<name>A0A4Y7RSN8_9FIRM</name>